<dbReference type="SUPFAM" id="SSF69055">
    <property type="entry name" value="1-deoxy-D-xylulose-5-phosphate reductoisomerase, C-terminal domain"/>
    <property type="match status" value="1"/>
</dbReference>
<name>A0A381RCS6_9ZZZZ</name>
<dbReference type="Gene3D" id="3.40.50.720">
    <property type="entry name" value="NAD(P)-binding Rossmann-like Domain"/>
    <property type="match status" value="1"/>
</dbReference>
<reference evidence="15" key="1">
    <citation type="submission" date="2018-05" db="EMBL/GenBank/DDBJ databases">
        <authorList>
            <person name="Lanie J.A."/>
            <person name="Ng W.-L."/>
            <person name="Kazmierczak K.M."/>
            <person name="Andrzejewski T.M."/>
            <person name="Davidsen T.M."/>
            <person name="Wayne K.J."/>
            <person name="Tettelin H."/>
            <person name="Glass J.I."/>
            <person name="Rusch D."/>
            <person name="Podicherti R."/>
            <person name="Tsui H.-C.T."/>
            <person name="Winkler M.E."/>
        </authorList>
    </citation>
    <scope>NUCLEOTIDE SEQUENCE</scope>
</reference>
<dbReference type="NCBIfam" id="TIGR00243">
    <property type="entry name" value="Dxr"/>
    <property type="match status" value="1"/>
</dbReference>
<dbReference type="EC" id="1.1.1.267" evidence="5"/>
<evidence type="ECO:0000259" key="13">
    <source>
        <dbReference type="Pfam" id="PF08436"/>
    </source>
</evidence>
<evidence type="ECO:0000256" key="10">
    <source>
        <dbReference type="ARBA" id="ARBA00023229"/>
    </source>
</evidence>
<sequence>MPATSVAVLGSTGSIGTQTLDVVADRPDEFDVVAIGAARSVGMLIEQASRFRPEVVAIADASLAAEVVAGVPDGTEVLAGPDAMADAAVIAEVAINGVVGFAGLPVTLATLAAGKRLGLANKESLIAAGPVVQRVRSTPGAELLPVDSEHCAVHQCLRANDVDERVSRIVLTASGGPFRGRSADELATVTVEAALDHPTWTMGQKVTVDSSTLMNKGLEVIEAHELFGIDYDRIDVVVHPQSIVHSMVTFSDGATIAQLSNPDMRLCIGYALAWPDRLDVSYGEIDWSRLDRLDFEPPDRQAFPCLGLAFAAGREGETAPAWLNAANEVAVEAFLDGTLSWVGISELLAEALDAWPGDRADDVDAVLDVDRRARVAARALVAARA</sequence>
<feature type="domain" description="1-deoxy-D-xylulose 5-phosphate reductoisomerase C-terminal" evidence="13">
    <location>
        <begin position="143"/>
        <end position="227"/>
    </location>
</feature>
<evidence type="ECO:0000256" key="4">
    <source>
        <dbReference type="ARBA" id="ARBA00006825"/>
    </source>
</evidence>
<keyword evidence="9" id="KW-0464">Manganese</keyword>
<gene>
    <name evidence="15" type="ORF">METZ01_LOCUS39957</name>
</gene>
<comment type="cofactor">
    <cofactor evidence="2">
        <name>Mg(2+)</name>
        <dbReference type="ChEBI" id="CHEBI:18420"/>
    </cofactor>
</comment>
<dbReference type="FunFam" id="3.40.50.720:FF:000045">
    <property type="entry name" value="1-deoxy-D-xylulose 5-phosphate reductoisomerase"/>
    <property type="match status" value="1"/>
</dbReference>
<dbReference type="InterPro" id="IPR003821">
    <property type="entry name" value="DXP_reductoisomerase"/>
</dbReference>
<feature type="domain" description="1-deoxy-D-xylulose 5-phosphate reductoisomerase N-terminal" evidence="12">
    <location>
        <begin position="6"/>
        <end position="129"/>
    </location>
</feature>
<dbReference type="GO" id="GO:0030604">
    <property type="term" value="F:1-deoxy-D-xylulose-5-phosphate reductoisomerase activity"/>
    <property type="evidence" value="ECO:0007669"/>
    <property type="project" value="UniProtKB-EC"/>
</dbReference>
<dbReference type="GO" id="GO:0070402">
    <property type="term" value="F:NADPH binding"/>
    <property type="evidence" value="ECO:0007669"/>
    <property type="project" value="InterPro"/>
</dbReference>
<dbReference type="InterPro" id="IPR013644">
    <property type="entry name" value="DXP_reductoisomerase_C"/>
</dbReference>
<dbReference type="PIRSF" id="PIRSF006205">
    <property type="entry name" value="Dxp_reductismrs"/>
    <property type="match status" value="1"/>
</dbReference>
<evidence type="ECO:0000256" key="6">
    <source>
        <dbReference type="ARBA" id="ARBA00022723"/>
    </source>
</evidence>
<dbReference type="UniPathway" id="UPA00056">
    <property type="reaction ID" value="UER00092"/>
</dbReference>
<dbReference type="GO" id="GO:0051484">
    <property type="term" value="P:isopentenyl diphosphate biosynthetic process, methylerythritol 4-phosphate pathway involved in terpenoid biosynthetic process"/>
    <property type="evidence" value="ECO:0007669"/>
    <property type="project" value="TreeGrafter"/>
</dbReference>
<dbReference type="Pfam" id="PF08436">
    <property type="entry name" value="DXP_redisom_C"/>
    <property type="match status" value="1"/>
</dbReference>
<evidence type="ECO:0000256" key="2">
    <source>
        <dbReference type="ARBA" id="ARBA00001946"/>
    </source>
</evidence>
<keyword evidence="6" id="KW-0479">Metal-binding</keyword>
<comment type="similarity">
    <text evidence="4">Belongs to the DXR family.</text>
</comment>
<dbReference type="EMBL" id="UINC01001709">
    <property type="protein sequence ID" value="SUZ87103.1"/>
    <property type="molecule type" value="Genomic_DNA"/>
</dbReference>
<keyword evidence="10" id="KW-0414">Isoprene biosynthesis</keyword>
<dbReference type="InterPro" id="IPR036169">
    <property type="entry name" value="DXPR_C_sf"/>
</dbReference>
<dbReference type="SUPFAM" id="SSF55347">
    <property type="entry name" value="Glyceraldehyde-3-phosphate dehydrogenase-like, C-terminal domain"/>
    <property type="match status" value="1"/>
</dbReference>
<dbReference type="Pfam" id="PF02670">
    <property type="entry name" value="DXP_reductoisom"/>
    <property type="match status" value="1"/>
</dbReference>
<keyword evidence="7" id="KW-0521">NADP</keyword>
<dbReference type="Gene3D" id="1.10.1740.10">
    <property type="match status" value="1"/>
</dbReference>
<evidence type="ECO:0000256" key="3">
    <source>
        <dbReference type="ARBA" id="ARBA00005094"/>
    </source>
</evidence>
<proteinExistence type="inferred from homology"/>
<keyword evidence="8" id="KW-0560">Oxidoreductase</keyword>
<organism evidence="15">
    <name type="scientific">marine metagenome</name>
    <dbReference type="NCBI Taxonomy" id="408172"/>
    <lineage>
        <taxon>unclassified sequences</taxon>
        <taxon>metagenomes</taxon>
        <taxon>ecological metagenomes</taxon>
    </lineage>
</organism>
<dbReference type="Pfam" id="PF13288">
    <property type="entry name" value="DXPR_C"/>
    <property type="match status" value="1"/>
</dbReference>
<evidence type="ECO:0000259" key="12">
    <source>
        <dbReference type="Pfam" id="PF02670"/>
    </source>
</evidence>
<dbReference type="InterPro" id="IPR036291">
    <property type="entry name" value="NAD(P)-bd_dom_sf"/>
</dbReference>
<feature type="domain" description="DXP reductoisomerase C-terminal" evidence="14">
    <location>
        <begin position="259"/>
        <end position="374"/>
    </location>
</feature>
<evidence type="ECO:0000256" key="9">
    <source>
        <dbReference type="ARBA" id="ARBA00023211"/>
    </source>
</evidence>
<comment type="catalytic activity">
    <reaction evidence="11">
        <text>2-C-methyl-D-erythritol 4-phosphate + NADP(+) = 1-deoxy-D-xylulose 5-phosphate + NADPH + H(+)</text>
        <dbReference type="Rhea" id="RHEA:13717"/>
        <dbReference type="ChEBI" id="CHEBI:15378"/>
        <dbReference type="ChEBI" id="CHEBI:57783"/>
        <dbReference type="ChEBI" id="CHEBI:57792"/>
        <dbReference type="ChEBI" id="CHEBI:58262"/>
        <dbReference type="ChEBI" id="CHEBI:58349"/>
        <dbReference type="EC" id="1.1.1.267"/>
    </reaction>
    <physiologicalReaction direction="right-to-left" evidence="11">
        <dbReference type="Rhea" id="RHEA:13719"/>
    </physiologicalReaction>
</comment>
<comment type="cofactor">
    <cofactor evidence="1">
        <name>Mn(2+)</name>
        <dbReference type="ChEBI" id="CHEBI:29035"/>
    </cofactor>
</comment>
<dbReference type="PANTHER" id="PTHR30525">
    <property type="entry name" value="1-DEOXY-D-XYLULOSE 5-PHOSPHATE REDUCTOISOMERASE"/>
    <property type="match status" value="1"/>
</dbReference>
<evidence type="ECO:0000256" key="1">
    <source>
        <dbReference type="ARBA" id="ARBA00001936"/>
    </source>
</evidence>
<evidence type="ECO:0000313" key="15">
    <source>
        <dbReference type="EMBL" id="SUZ87103.1"/>
    </source>
</evidence>
<accession>A0A381RCS6</accession>
<dbReference type="GO" id="GO:0030145">
    <property type="term" value="F:manganese ion binding"/>
    <property type="evidence" value="ECO:0007669"/>
    <property type="project" value="TreeGrafter"/>
</dbReference>
<evidence type="ECO:0000256" key="11">
    <source>
        <dbReference type="ARBA" id="ARBA00048543"/>
    </source>
</evidence>
<dbReference type="PANTHER" id="PTHR30525:SF0">
    <property type="entry name" value="1-DEOXY-D-XYLULOSE 5-PHOSPHATE REDUCTOISOMERASE, CHLOROPLASTIC"/>
    <property type="match status" value="1"/>
</dbReference>
<evidence type="ECO:0000256" key="7">
    <source>
        <dbReference type="ARBA" id="ARBA00022857"/>
    </source>
</evidence>
<evidence type="ECO:0000256" key="8">
    <source>
        <dbReference type="ARBA" id="ARBA00023002"/>
    </source>
</evidence>
<dbReference type="InterPro" id="IPR013512">
    <property type="entry name" value="DXP_reductoisomerase_N"/>
</dbReference>
<evidence type="ECO:0000259" key="14">
    <source>
        <dbReference type="Pfam" id="PF13288"/>
    </source>
</evidence>
<dbReference type="InterPro" id="IPR026877">
    <property type="entry name" value="DXPR_C"/>
</dbReference>
<comment type="pathway">
    <text evidence="3">Isoprenoid biosynthesis; isopentenyl diphosphate biosynthesis via DXP pathway; isopentenyl diphosphate from 1-deoxy-D-xylulose 5-phosphate: step 1/6.</text>
</comment>
<protein>
    <recommendedName>
        <fullName evidence="5">1-deoxy-D-xylulose-5-phosphate reductoisomerase</fullName>
        <ecNumber evidence="5">1.1.1.267</ecNumber>
    </recommendedName>
</protein>
<dbReference type="HAMAP" id="MF_00183">
    <property type="entry name" value="DXP_reductoisom"/>
    <property type="match status" value="1"/>
</dbReference>
<dbReference type="AlphaFoldDB" id="A0A381RCS6"/>
<evidence type="ECO:0000256" key="5">
    <source>
        <dbReference type="ARBA" id="ARBA00012366"/>
    </source>
</evidence>
<dbReference type="SUPFAM" id="SSF51735">
    <property type="entry name" value="NAD(P)-binding Rossmann-fold domains"/>
    <property type="match status" value="1"/>
</dbReference>